<dbReference type="PROSITE" id="PS50222">
    <property type="entry name" value="EF_HAND_2"/>
    <property type="match status" value="1"/>
</dbReference>
<keyword evidence="1" id="KW-0106">Calcium</keyword>
<evidence type="ECO:0000313" key="4">
    <source>
        <dbReference type="Proteomes" id="UP000265618"/>
    </source>
</evidence>
<gene>
    <name evidence="3" type="ORF">KIPB_007869</name>
</gene>
<dbReference type="Proteomes" id="UP000265618">
    <property type="component" value="Unassembled WGS sequence"/>
</dbReference>
<dbReference type="InterPro" id="IPR002048">
    <property type="entry name" value="EF_hand_dom"/>
</dbReference>
<dbReference type="InterPro" id="IPR011992">
    <property type="entry name" value="EF-hand-dom_pair"/>
</dbReference>
<dbReference type="Gene3D" id="1.10.238.10">
    <property type="entry name" value="EF-hand"/>
    <property type="match status" value="1"/>
</dbReference>
<protein>
    <recommendedName>
        <fullName evidence="2">EF-hand domain-containing protein</fullName>
    </recommendedName>
</protein>
<dbReference type="CDD" id="cd00051">
    <property type="entry name" value="EFh"/>
    <property type="match status" value="1"/>
</dbReference>
<dbReference type="PROSITE" id="PS00018">
    <property type="entry name" value="EF_HAND_1"/>
    <property type="match status" value="1"/>
</dbReference>
<feature type="non-terminal residue" evidence="3">
    <location>
        <position position="1"/>
    </location>
</feature>
<comment type="caution">
    <text evidence="3">The sequence shown here is derived from an EMBL/GenBank/DDBJ whole genome shotgun (WGS) entry which is preliminary data.</text>
</comment>
<proteinExistence type="predicted"/>
<dbReference type="OrthoDB" id="270584at2759"/>
<dbReference type="AlphaFoldDB" id="A0A9K3GL03"/>
<name>A0A9K3GL03_9EUKA</name>
<evidence type="ECO:0000313" key="3">
    <source>
        <dbReference type="EMBL" id="GIQ86085.1"/>
    </source>
</evidence>
<sequence>VLTKISGHPHSLVHDAEWEAYLSTLPEPVTEQEESEEGVRMPSKARLHELFNEVDTDRNGTLDRKEWPALLIKLGLVTKGEQHTMDILYDYLDTDGSEGIDWDEFQAGIETAYNAMA</sequence>
<organism evidence="3 4">
    <name type="scientific">Kipferlia bialata</name>
    <dbReference type="NCBI Taxonomy" id="797122"/>
    <lineage>
        <taxon>Eukaryota</taxon>
        <taxon>Metamonada</taxon>
        <taxon>Carpediemonas-like organisms</taxon>
        <taxon>Kipferlia</taxon>
    </lineage>
</organism>
<evidence type="ECO:0000256" key="1">
    <source>
        <dbReference type="ARBA" id="ARBA00022837"/>
    </source>
</evidence>
<accession>A0A9K3GL03</accession>
<dbReference type="Pfam" id="PF13499">
    <property type="entry name" value="EF-hand_7"/>
    <property type="match status" value="1"/>
</dbReference>
<reference evidence="3 4" key="1">
    <citation type="journal article" date="2018" name="PLoS ONE">
        <title>The draft genome of Kipferlia bialata reveals reductive genome evolution in fornicate parasites.</title>
        <authorList>
            <person name="Tanifuji G."/>
            <person name="Takabayashi S."/>
            <person name="Kume K."/>
            <person name="Takagi M."/>
            <person name="Nakayama T."/>
            <person name="Kamikawa R."/>
            <person name="Inagaki Y."/>
            <person name="Hashimoto T."/>
        </authorList>
    </citation>
    <scope>NUCLEOTIDE SEQUENCE [LARGE SCALE GENOMIC DNA]</scope>
    <source>
        <strain evidence="3">NY0173</strain>
    </source>
</reference>
<dbReference type="InterPro" id="IPR018247">
    <property type="entry name" value="EF_Hand_1_Ca_BS"/>
</dbReference>
<dbReference type="SUPFAM" id="SSF47473">
    <property type="entry name" value="EF-hand"/>
    <property type="match status" value="1"/>
</dbReference>
<feature type="domain" description="EF-hand" evidence="2">
    <location>
        <begin position="42"/>
        <end position="77"/>
    </location>
</feature>
<keyword evidence="4" id="KW-1185">Reference proteome</keyword>
<dbReference type="EMBL" id="BDIP01002307">
    <property type="protein sequence ID" value="GIQ86085.1"/>
    <property type="molecule type" value="Genomic_DNA"/>
</dbReference>
<dbReference type="GO" id="GO:0005509">
    <property type="term" value="F:calcium ion binding"/>
    <property type="evidence" value="ECO:0007669"/>
    <property type="project" value="InterPro"/>
</dbReference>
<evidence type="ECO:0000259" key="2">
    <source>
        <dbReference type="PROSITE" id="PS50222"/>
    </source>
</evidence>